<sequence>MLRCLRGQLAPGERCVTVNPDLKTFCDEFDDYFPRDGQTWAERVEVRRRILDAIGNCSSIEIFQEENFISSRLDSKEWEMVLSPLQNNSSLKKVSLISDCYRDYPKSVELRGRLWGVYEKENKVTVEEKECGITHAAELILYATNLQILKFRGSVWWSCENPVEQLTSSVSNAMRQRLNELEITDVSPGDVDRWWQACSNVIKESMPASTSVNISVSMVDSGGLRTAEPESFRLETKMGSLSPSHSLKIDLRFRSASLGPQDLVTAITKFLDACPPASLQGYVYYQVDNFHEEMRKNKDESYEFLNWVLTHDVVKELCVIVLEREDSHLQ</sequence>
<evidence type="ECO:0000313" key="2">
    <source>
        <dbReference type="Proteomes" id="UP001605036"/>
    </source>
</evidence>
<dbReference type="EMBL" id="JBHFFA010000004">
    <property type="protein sequence ID" value="KAL2632093.1"/>
    <property type="molecule type" value="Genomic_DNA"/>
</dbReference>
<accession>A0ABD1YNC7</accession>
<dbReference type="AlphaFoldDB" id="A0ABD1YNC7"/>
<keyword evidence="2" id="KW-1185">Reference proteome</keyword>
<dbReference type="Proteomes" id="UP001605036">
    <property type="component" value="Unassembled WGS sequence"/>
</dbReference>
<name>A0ABD1YNC7_9MARC</name>
<reference evidence="1 2" key="1">
    <citation type="submission" date="2024-09" db="EMBL/GenBank/DDBJ databases">
        <title>Chromosome-scale assembly of Riccia fluitans.</title>
        <authorList>
            <person name="Paukszto L."/>
            <person name="Sawicki J."/>
            <person name="Karawczyk K."/>
            <person name="Piernik-Szablinska J."/>
            <person name="Szczecinska M."/>
            <person name="Mazdziarz M."/>
        </authorList>
    </citation>
    <scope>NUCLEOTIDE SEQUENCE [LARGE SCALE GENOMIC DNA]</scope>
    <source>
        <strain evidence="1">Rf_01</strain>
        <tissue evidence="1">Aerial parts of the thallus</tissue>
    </source>
</reference>
<evidence type="ECO:0000313" key="1">
    <source>
        <dbReference type="EMBL" id="KAL2632093.1"/>
    </source>
</evidence>
<organism evidence="1 2">
    <name type="scientific">Riccia fluitans</name>
    <dbReference type="NCBI Taxonomy" id="41844"/>
    <lineage>
        <taxon>Eukaryota</taxon>
        <taxon>Viridiplantae</taxon>
        <taxon>Streptophyta</taxon>
        <taxon>Embryophyta</taxon>
        <taxon>Marchantiophyta</taxon>
        <taxon>Marchantiopsida</taxon>
        <taxon>Marchantiidae</taxon>
        <taxon>Marchantiales</taxon>
        <taxon>Ricciaceae</taxon>
        <taxon>Riccia</taxon>
    </lineage>
</organism>
<proteinExistence type="predicted"/>
<protein>
    <submittedName>
        <fullName evidence="1">Uncharacterized protein</fullName>
    </submittedName>
</protein>
<gene>
    <name evidence="1" type="ORF">R1flu_016779</name>
</gene>
<comment type="caution">
    <text evidence="1">The sequence shown here is derived from an EMBL/GenBank/DDBJ whole genome shotgun (WGS) entry which is preliminary data.</text>
</comment>